<dbReference type="EMBL" id="JACOQH010000006">
    <property type="protein sequence ID" value="MBC5754215.1"/>
    <property type="molecule type" value="Genomic_DNA"/>
</dbReference>
<keyword evidence="7 12" id="KW-0406">Ion transport</keyword>
<keyword evidence="9 12" id="KW-0066">ATP synthesis</keyword>
<evidence type="ECO:0000256" key="7">
    <source>
        <dbReference type="ARBA" id="ARBA00023065"/>
    </source>
</evidence>
<dbReference type="InterPro" id="IPR050059">
    <property type="entry name" value="ATP_synthase_B_chain"/>
</dbReference>
<keyword evidence="2 12" id="KW-0813">Transport</keyword>
<organism evidence="15 16">
    <name type="scientific">Roseburia yibonii</name>
    <dbReference type="NCBI Taxonomy" id="2763063"/>
    <lineage>
        <taxon>Bacteria</taxon>
        <taxon>Bacillati</taxon>
        <taxon>Bacillota</taxon>
        <taxon>Clostridia</taxon>
        <taxon>Lachnospirales</taxon>
        <taxon>Lachnospiraceae</taxon>
        <taxon>Roseburia</taxon>
    </lineage>
</organism>
<dbReference type="RefSeq" id="WP_186982321.1">
    <property type="nucleotide sequence ID" value="NZ_JACOQH010000006.1"/>
</dbReference>
<accession>A0ABR7IBC2</accession>
<comment type="similarity">
    <text evidence="1 12 13">Belongs to the ATPase B chain family.</text>
</comment>
<dbReference type="NCBIfam" id="TIGR01144">
    <property type="entry name" value="ATP_synt_b"/>
    <property type="match status" value="1"/>
</dbReference>
<evidence type="ECO:0000256" key="9">
    <source>
        <dbReference type="ARBA" id="ARBA00023310"/>
    </source>
</evidence>
<proteinExistence type="inferred from homology"/>
<keyword evidence="5 12" id="KW-0375">Hydrogen ion transport</keyword>
<keyword evidence="8 12" id="KW-0472">Membrane</keyword>
<evidence type="ECO:0000256" key="12">
    <source>
        <dbReference type="HAMAP-Rule" id="MF_01398"/>
    </source>
</evidence>
<keyword evidence="3 12" id="KW-0138">CF(0)</keyword>
<dbReference type="Proteomes" id="UP000621540">
    <property type="component" value="Unassembled WGS sequence"/>
</dbReference>
<dbReference type="InterPro" id="IPR002146">
    <property type="entry name" value="ATP_synth_b/b'su_bac/chlpt"/>
</dbReference>
<protein>
    <recommendedName>
        <fullName evidence="12">ATP synthase subunit b</fullName>
    </recommendedName>
    <alternativeName>
        <fullName evidence="12">ATP synthase F(0) sector subunit b</fullName>
    </alternativeName>
    <alternativeName>
        <fullName evidence="12">ATPase subunit I</fullName>
    </alternativeName>
    <alternativeName>
        <fullName evidence="12">F-type ATPase subunit b</fullName>
        <shortName evidence="12">F-ATPase subunit b</shortName>
    </alternativeName>
</protein>
<dbReference type="SUPFAM" id="SSF81573">
    <property type="entry name" value="F1F0 ATP synthase subunit B, membrane domain"/>
    <property type="match status" value="1"/>
</dbReference>
<comment type="subunit">
    <text evidence="12">F-type ATPases have 2 components, F(1) - the catalytic core - and F(0) - the membrane proton channel. F(1) has five subunits: alpha(3), beta(3), gamma(1), delta(1), epsilon(1). F(0) has three main subunits: a(1), b(2) and c(10-14). The alpha and beta chains form an alternating ring which encloses part of the gamma chain. F(1) is attached to F(0) by a central stalk formed by the gamma and epsilon chains, while a peripheral stalk is formed by the delta and b chains.</text>
</comment>
<gene>
    <name evidence="12 15" type="primary">atpF</name>
    <name evidence="15" type="ORF">H8Z76_09375</name>
</gene>
<comment type="function">
    <text evidence="10 12">F(1)F(0) ATP synthase produces ATP from ADP in the presence of a proton or sodium gradient. F-type ATPases consist of two structural domains, F(1) containing the extramembraneous catalytic core and F(0) containing the membrane proton channel, linked together by a central stalk and a peripheral stalk. During catalysis, ATP synthesis in the catalytic domain of F(1) is coupled via a rotary mechanism of the central stalk subunits to proton translocation.</text>
</comment>
<keyword evidence="6 12" id="KW-1133">Transmembrane helix</keyword>
<keyword evidence="4 12" id="KW-0812">Transmembrane</keyword>
<feature type="transmembrane region" description="Helical" evidence="12">
    <location>
        <begin position="15"/>
        <end position="34"/>
    </location>
</feature>
<keyword evidence="12" id="KW-1003">Cell membrane</keyword>
<comment type="caution">
    <text evidence="15">The sequence shown here is derived from an EMBL/GenBank/DDBJ whole genome shotgun (WGS) entry which is preliminary data.</text>
</comment>
<evidence type="ECO:0000256" key="10">
    <source>
        <dbReference type="ARBA" id="ARBA00025198"/>
    </source>
</evidence>
<dbReference type="Pfam" id="PF00430">
    <property type="entry name" value="ATP-synt_B"/>
    <property type="match status" value="1"/>
</dbReference>
<evidence type="ECO:0000256" key="5">
    <source>
        <dbReference type="ARBA" id="ARBA00022781"/>
    </source>
</evidence>
<evidence type="ECO:0000256" key="6">
    <source>
        <dbReference type="ARBA" id="ARBA00022989"/>
    </source>
</evidence>
<dbReference type="CDD" id="cd06503">
    <property type="entry name" value="ATP-synt_Fo_b"/>
    <property type="match status" value="1"/>
</dbReference>
<keyword evidence="16" id="KW-1185">Reference proteome</keyword>
<comment type="subcellular location">
    <subcellularLocation>
        <location evidence="12">Cell membrane</location>
        <topology evidence="12">Single-pass membrane protein</topology>
    </subcellularLocation>
    <subcellularLocation>
        <location evidence="11">Endomembrane system</location>
        <topology evidence="11">Single-pass membrane protein</topology>
    </subcellularLocation>
</comment>
<evidence type="ECO:0000256" key="14">
    <source>
        <dbReference type="SAM" id="Coils"/>
    </source>
</evidence>
<dbReference type="PANTHER" id="PTHR33445:SF2">
    <property type="entry name" value="ATP SYNTHASE SUBUNIT B', CHLOROPLASTIC"/>
    <property type="match status" value="1"/>
</dbReference>
<sequence>MTRLFELDFQLLHDTVLLAISVFFLCVALSYLLFEPARKLLRERTEHIGDELRMAKKEKKQGEKYRASYEKHLQEADKEVERLLSEARSKAEKQEEKMINEAKAERQRILARAKEEAGLERARVADEMKREMIAVAAMMAAKVAAASVTPEVQNKLVEETLREMGERTWRS</sequence>
<feature type="coiled-coil region" evidence="14">
    <location>
        <begin position="66"/>
        <end position="112"/>
    </location>
</feature>
<evidence type="ECO:0000256" key="1">
    <source>
        <dbReference type="ARBA" id="ARBA00005513"/>
    </source>
</evidence>
<name>A0ABR7IBC2_9FIRM</name>
<evidence type="ECO:0000256" key="2">
    <source>
        <dbReference type="ARBA" id="ARBA00022448"/>
    </source>
</evidence>
<evidence type="ECO:0000313" key="16">
    <source>
        <dbReference type="Proteomes" id="UP000621540"/>
    </source>
</evidence>
<reference evidence="15 16" key="1">
    <citation type="submission" date="2020-08" db="EMBL/GenBank/DDBJ databases">
        <title>Genome public.</title>
        <authorList>
            <person name="Liu C."/>
            <person name="Sun Q."/>
        </authorList>
    </citation>
    <scope>NUCLEOTIDE SEQUENCE [LARGE SCALE GENOMIC DNA]</scope>
    <source>
        <strain evidence="15 16">BX0805</strain>
    </source>
</reference>
<evidence type="ECO:0000256" key="4">
    <source>
        <dbReference type="ARBA" id="ARBA00022692"/>
    </source>
</evidence>
<evidence type="ECO:0000256" key="13">
    <source>
        <dbReference type="RuleBase" id="RU003848"/>
    </source>
</evidence>
<evidence type="ECO:0000256" key="3">
    <source>
        <dbReference type="ARBA" id="ARBA00022547"/>
    </source>
</evidence>
<dbReference type="PANTHER" id="PTHR33445">
    <property type="entry name" value="ATP SYNTHASE SUBUNIT B', CHLOROPLASTIC"/>
    <property type="match status" value="1"/>
</dbReference>
<evidence type="ECO:0000256" key="8">
    <source>
        <dbReference type="ARBA" id="ARBA00023136"/>
    </source>
</evidence>
<keyword evidence="14" id="KW-0175">Coiled coil</keyword>
<evidence type="ECO:0000256" key="11">
    <source>
        <dbReference type="ARBA" id="ARBA00037847"/>
    </source>
</evidence>
<dbReference type="InterPro" id="IPR028987">
    <property type="entry name" value="ATP_synth_B-like_membr_sf"/>
</dbReference>
<evidence type="ECO:0000313" key="15">
    <source>
        <dbReference type="EMBL" id="MBC5754215.1"/>
    </source>
</evidence>
<dbReference type="HAMAP" id="MF_01398">
    <property type="entry name" value="ATP_synth_b_bprime"/>
    <property type="match status" value="1"/>
</dbReference>
<comment type="function">
    <text evidence="12">Component of the F(0) channel, it forms part of the peripheral stalk, linking F(1) to F(0).</text>
</comment>
<dbReference type="InterPro" id="IPR005864">
    <property type="entry name" value="ATP_synth_F0_bsu_bac"/>
</dbReference>